<protein>
    <recommendedName>
        <fullName evidence="3">Smr domain-containing protein</fullName>
    </recommendedName>
</protein>
<gene>
    <name evidence="1" type="ORF">DGMP_05110</name>
</gene>
<evidence type="ECO:0000313" key="1">
    <source>
        <dbReference type="EMBL" id="BCL59818.1"/>
    </source>
</evidence>
<organism evidence="1 2">
    <name type="scientific">Desulfomarina profundi</name>
    <dbReference type="NCBI Taxonomy" id="2772557"/>
    <lineage>
        <taxon>Bacteria</taxon>
        <taxon>Pseudomonadati</taxon>
        <taxon>Thermodesulfobacteriota</taxon>
        <taxon>Desulfobulbia</taxon>
        <taxon>Desulfobulbales</taxon>
        <taxon>Desulfobulbaceae</taxon>
        <taxon>Desulfomarina</taxon>
    </lineage>
</organism>
<evidence type="ECO:0000313" key="2">
    <source>
        <dbReference type="Proteomes" id="UP000826725"/>
    </source>
</evidence>
<reference evidence="1" key="1">
    <citation type="submission" date="2020-09" db="EMBL/GenBank/DDBJ databases">
        <title>Desulfogranum mesoprofundum gen. nov., sp. nov., a novel mesophilic, sulfate-reducing chemolithoautotroph isolated from a deep-sea hydrothermal vent chimney in the Suiyo Seamount.</title>
        <authorList>
            <person name="Hashimoto Y."/>
            <person name="Nakagawa S."/>
        </authorList>
    </citation>
    <scope>NUCLEOTIDE SEQUENCE</scope>
    <source>
        <strain evidence="1">KT2</strain>
    </source>
</reference>
<evidence type="ECO:0008006" key="3">
    <source>
        <dbReference type="Google" id="ProtNLM"/>
    </source>
</evidence>
<name>A0A8D5FEH0_9BACT</name>
<accession>A0A8D5FEH0</accession>
<dbReference type="EMBL" id="AP024086">
    <property type="protein sequence ID" value="BCL59818.1"/>
    <property type="molecule type" value="Genomic_DNA"/>
</dbReference>
<proteinExistence type="predicted"/>
<dbReference type="AlphaFoldDB" id="A0A8D5FEH0"/>
<dbReference type="KEGG" id="dbk:DGMP_05110"/>
<dbReference type="Proteomes" id="UP000826725">
    <property type="component" value="Chromosome"/>
</dbReference>
<dbReference type="RefSeq" id="WP_228856004.1">
    <property type="nucleotide sequence ID" value="NZ_AP024086.1"/>
</dbReference>
<keyword evidence="2" id="KW-1185">Reference proteome</keyword>
<sequence>MVVCQVCGNDIPGSSITCRFCGARQTGDGSGMGREFVHKTVNLEKGRPLLEVALRRMEGAIEEAVKNNVNIVTFIHGYGSSGRGGVIRSECRKSLAFYKEKGLIRDVIAGEDFTRKSGPVKFLLHRYPQMAGNRNLNRKNRGITLVVIS</sequence>